<dbReference type="EMBL" id="CAEKKB010000004">
    <property type="protein sequence ID" value="CAB4306792.1"/>
    <property type="molecule type" value="Genomic_DNA"/>
</dbReference>
<dbReference type="Proteomes" id="UP000507245">
    <property type="component" value="Unassembled WGS sequence"/>
</dbReference>
<dbReference type="AlphaFoldDB" id="A0A6J5X4A5"/>
<evidence type="ECO:0000313" key="2">
    <source>
        <dbReference type="Proteomes" id="UP000507245"/>
    </source>
</evidence>
<evidence type="ECO:0000313" key="1">
    <source>
        <dbReference type="EMBL" id="CAB4306792.1"/>
    </source>
</evidence>
<dbReference type="Gene3D" id="3.60.20.10">
    <property type="entry name" value="Glutamine Phosphoribosylpyrophosphate, subunit 1, domain 1"/>
    <property type="match status" value="1"/>
</dbReference>
<organism evidence="1 2">
    <name type="scientific">Prunus armeniaca</name>
    <name type="common">Apricot</name>
    <name type="synonym">Armeniaca vulgaris</name>
    <dbReference type="NCBI Taxonomy" id="36596"/>
    <lineage>
        <taxon>Eukaryota</taxon>
        <taxon>Viridiplantae</taxon>
        <taxon>Streptophyta</taxon>
        <taxon>Embryophyta</taxon>
        <taxon>Tracheophyta</taxon>
        <taxon>Spermatophyta</taxon>
        <taxon>Magnoliopsida</taxon>
        <taxon>eudicotyledons</taxon>
        <taxon>Gunneridae</taxon>
        <taxon>Pentapetalae</taxon>
        <taxon>rosids</taxon>
        <taxon>fabids</taxon>
        <taxon>Rosales</taxon>
        <taxon>Rosaceae</taxon>
        <taxon>Amygdaloideae</taxon>
        <taxon>Amygdaleae</taxon>
        <taxon>Prunus</taxon>
    </lineage>
</organism>
<name>A0A6J5X4A5_PRUAR</name>
<sequence length="382" mass="43442">MQAWVTSLISSRVEVLFCIMAEVYLEKSSQNLKGWGTTNIVAIPNEGCCDEIYVAVDSKSTSPEYEGFILKEDAKKFSYMGSCNVLATMAGNSADCENMLSSLNGVMERACETVVKNGIHCAPQIARSYIRLWETCSTPYFSQWCTQYLFQGSILMAGWDASDLPYIYDINRNGVHYKTKSEVCNGFANGSGSQKVYEYFKNCNLVVQSSKELLANVTRALLFATLFDEKSGGYLRVFKVNKTDAIDVYRRSVLEALSDHYDALASYLRKSLFFLFPTKHYKYTHEHNVNVDKVFREIFPEDYVQNVVVKKGEEYTVRLVHFNKPVDELYEQLRIENLERDVSPQLEAQMEQVGLEQFQKGAILFGMPTQMLVAGLIDVLRV</sequence>
<dbReference type="Pfam" id="PF00227">
    <property type="entry name" value="Proteasome"/>
    <property type="match status" value="1"/>
</dbReference>
<proteinExistence type="predicted"/>
<dbReference type="InterPro" id="IPR001353">
    <property type="entry name" value="Proteasome_sua/b"/>
</dbReference>
<dbReference type="SUPFAM" id="SSF56235">
    <property type="entry name" value="N-terminal nucleophile aminohydrolases (Ntn hydrolases)"/>
    <property type="match status" value="1"/>
</dbReference>
<keyword evidence="2" id="KW-1185">Reference proteome</keyword>
<reference evidence="2" key="1">
    <citation type="journal article" date="2020" name="Genome Biol.">
        <title>Gamete binning: chromosome-level and haplotype-resolved genome assembly enabled by high-throughput single-cell sequencing of gamete genomes.</title>
        <authorList>
            <person name="Campoy J.A."/>
            <person name="Sun H."/>
            <person name="Goel M."/>
            <person name="Jiao W.-B."/>
            <person name="Folz-Donahue K."/>
            <person name="Wang N."/>
            <person name="Rubio M."/>
            <person name="Liu C."/>
            <person name="Kukat C."/>
            <person name="Ruiz D."/>
            <person name="Huettel B."/>
            <person name="Schneeberger K."/>
        </authorList>
    </citation>
    <scope>NUCLEOTIDE SEQUENCE [LARGE SCALE GENOMIC DNA]</scope>
    <source>
        <strain evidence="2">cv. Rojo Pasion</strain>
    </source>
</reference>
<dbReference type="GO" id="GO:0051603">
    <property type="term" value="P:proteolysis involved in protein catabolic process"/>
    <property type="evidence" value="ECO:0007669"/>
    <property type="project" value="InterPro"/>
</dbReference>
<protein>
    <submittedName>
        <fullName evidence="1">Uncharacterized protein</fullName>
    </submittedName>
</protein>
<dbReference type="GO" id="GO:0005839">
    <property type="term" value="C:proteasome core complex"/>
    <property type="evidence" value="ECO:0007669"/>
    <property type="project" value="InterPro"/>
</dbReference>
<accession>A0A6J5X4A5</accession>
<dbReference type="OrthoDB" id="10302086at2759"/>
<gene>
    <name evidence="1" type="ORF">ORAREDHAP_LOCUS25077</name>
</gene>
<dbReference type="InterPro" id="IPR029055">
    <property type="entry name" value="Ntn_hydrolases_N"/>
</dbReference>